<sequence>MADVLRGLSLLESLTESMESDRLSEVREAVEELLISRVNVALVGERGREKADLLNALRGLGPEDQGAALCPGPEPPEGVVGYPDPKHPDFRLWDLPPPAAPEGYLDRVRFCRYGAVLMVFTRTPPPASVRVFLEARSVQRTPVFFTLLASAQDDPRALEARRSGSLAALAARGVSAPRVYVLAPAALHAWDFPALLEDVARELPALRAQALVLALPVLGPWLVPQKKAALRTLALAAAWLSGGAAAVPVPLVASVVDAGVAARVLATAQRSLCLDERSLESLARQSGADASGLKALRTCALSVEVGRGEVRRRLAAADVGGASACSELVALALPRQARSAGRSFAAMLQALSGAIDDMAADAERITAAAHGGRK</sequence>
<dbReference type="GeneID" id="114843693"/>
<dbReference type="PANTHER" id="PTHR32341">
    <property type="entry name" value="INTERFERON-INDUCIBLE GTPASE"/>
    <property type="match status" value="1"/>
</dbReference>
<dbReference type="GO" id="GO:0016020">
    <property type="term" value="C:membrane"/>
    <property type="evidence" value="ECO:0007669"/>
    <property type="project" value="InterPro"/>
</dbReference>
<accession>A0A6P7KV15</accession>
<dbReference type="Gene3D" id="3.40.50.300">
    <property type="entry name" value="P-loop containing nucleotide triphosphate hydrolases"/>
    <property type="match status" value="1"/>
</dbReference>
<dbReference type="KEGG" id="bspl:114843693"/>
<protein>
    <submittedName>
        <fullName evidence="7">Immunity-related GTPase family, q2</fullName>
    </submittedName>
</protein>
<evidence type="ECO:0000256" key="2">
    <source>
        <dbReference type="ARBA" id="ARBA00022741"/>
    </source>
</evidence>
<evidence type="ECO:0000259" key="5">
    <source>
        <dbReference type="PROSITE" id="PS51716"/>
    </source>
</evidence>
<dbReference type="InterPro" id="IPR051515">
    <property type="entry name" value="IRG"/>
</dbReference>
<dbReference type="GO" id="GO:0016787">
    <property type="term" value="F:hydrolase activity"/>
    <property type="evidence" value="ECO:0007669"/>
    <property type="project" value="UniProtKB-KW"/>
</dbReference>
<dbReference type="Pfam" id="PF05049">
    <property type="entry name" value="IIGP"/>
    <property type="match status" value="2"/>
</dbReference>
<dbReference type="CTD" id="556650"/>
<gene>
    <name evidence="7" type="primary">irgq2</name>
</gene>
<dbReference type="GO" id="GO:0005525">
    <property type="term" value="F:GTP binding"/>
    <property type="evidence" value="ECO:0007669"/>
    <property type="project" value="UniProtKB-KW"/>
</dbReference>
<evidence type="ECO:0000256" key="1">
    <source>
        <dbReference type="ARBA" id="ARBA00005429"/>
    </source>
</evidence>
<evidence type="ECO:0000313" key="6">
    <source>
        <dbReference type="Proteomes" id="UP000515150"/>
    </source>
</evidence>
<reference evidence="7" key="1">
    <citation type="submission" date="2025-08" db="UniProtKB">
        <authorList>
            <consortium name="RefSeq"/>
        </authorList>
    </citation>
    <scope>IDENTIFICATION</scope>
</reference>
<dbReference type="AlphaFoldDB" id="A0A6P7KV15"/>
<evidence type="ECO:0000256" key="4">
    <source>
        <dbReference type="ARBA" id="ARBA00023134"/>
    </source>
</evidence>
<name>A0A6P7KV15_BETSP</name>
<keyword evidence="4" id="KW-0342">GTP-binding</keyword>
<feature type="domain" description="IRG-type G" evidence="5">
    <location>
        <begin position="36"/>
        <end position="202"/>
    </location>
</feature>
<dbReference type="InterPro" id="IPR027417">
    <property type="entry name" value="P-loop_NTPase"/>
</dbReference>
<dbReference type="PROSITE" id="PS51716">
    <property type="entry name" value="G_IRG"/>
    <property type="match status" value="1"/>
</dbReference>
<keyword evidence="2" id="KW-0547">Nucleotide-binding</keyword>
<dbReference type="InterPro" id="IPR007743">
    <property type="entry name" value="Immunity-related_GTPase-like"/>
</dbReference>
<evidence type="ECO:0000256" key="3">
    <source>
        <dbReference type="ARBA" id="ARBA00022801"/>
    </source>
</evidence>
<keyword evidence="3" id="KW-0378">Hydrolase</keyword>
<dbReference type="RefSeq" id="XP_028986337.1">
    <property type="nucleotide sequence ID" value="XM_029130504.1"/>
</dbReference>
<dbReference type="InParanoid" id="A0A6P7KV15"/>
<dbReference type="PANTHER" id="PTHR32341:SF10">
    <property type="entry name" value="INTERFERON-INDUCIBLE GTPASE 5"/>
    <property type="match status" value="1"/>
</dbReference>
<evidence type="ECO:0000313" key="7">
    <source>
        <dbReference type="RefSeq" id="XP_028986337.1"/>
    </source>
</evidence>
<keyword evidence="6" id="KW-1185">Reference proteome</keyword>
<organism evidence="6 7">
    <name type="scientific">Betta splendens</name>
    <name type="common">Siamese fighting fish</name>
    <dbReference type="NCBI Taxonomy" id="158456"/>
    <lineage>
        <taxon>Eukaryota</taxon>
        <taxon>Metazoa</taxon>
        <taxon>Chordata</taxon>
        <taxon>Craniata</taxon>
        <taxon>Vertebrata</taxon>
        <taxon>Euteleostomi</taxon>
        <taxon>Actinopterygii</taxon>
        <taxon>Neopterygii</taxon>
        <taxon>Teleostei</taxon>
        <taxon>Neoteleostei</taxon>
        <taxon>Acanthomorphata</taxon>
        <taxon>Anabantaria</taxon>
        <taxon>Anabantiformes</taxon>
        <taxon>Anabantoidei</taxon>
        <taxon>Osphronemidae</taxon>
        <taxon>Betta</taxon>
    </lineage>
</organism>
<dbReference type="InterPro" id="IPR030385">
    <property type="entry name" value="G_IRG_dom"/>
</dbReference>
<proteinExistence type="inferred from homology"/>
<dbReference type="OrthoDB" id="422720at2759"/>
<dbReference type="Proteomes" id="UP000515150">
    <property type="component" value="Chromosome 16"/>
</dbReference>
<comment type="similarity">
    <text evidence="1">Belongs to the TRAFAC class dynamin-like GTPase superfamily. IRG family.</text>
</comment>